<sequence length="568" mass="64116">MNAANRAQLLREVWCPDSAYKFIAFGKQNLEFKWKWLSYCKVEHGAFCKVCVLFFLHGGGVGHQPLGKLAKKKFNNWKDDIEEFNIHQNAEYQKNCLLRASQLKNISCKKQDSVDVQMKIHLKMKGNFRNLLRLEAKSGDKELETHLKSSSQNAMYTSPQIQNEIIEACNDIILKNFVKEGKLCKVLCLLSMSVAKVGRYNFRSIKNVCLDSTFLRGQGYDGAASVRGQFNGVQAHVLSVHPLGVYLHSSTQSLKAVTNTCYVQAIRNCKGIVGNVSIFFNILSDSIHCVQLGAIIIFLQLFDAVLKGLEIIFTWTDSVAVKNANQLLSAAKQPESLVALYVIDKYFSISLPLSRVLQTKNIELVVAMESAALVEDFTKDLREKAHSESDIEVAIVVPRQAGRQTQSTFPRKWLNRPTITTEQLYTFLVRTQLRERLLAHKKLISSLKCLLPKLTTKTTADDEDSIKQLVNTHATDYQSLASKPQTPQNALDAYYKCSDTQFPTVKTLLRILVSLPVTTATNDLKSLKSYLRNSIAKCRLNCLELLNIHRDVQINSGDLLEEFCKKPR</sequence>
<reference evidence="1 2" key="1">
    <citation type="submission" date="2023-02" db="EMBL/GenBank/DDBJ databases">
        <title>LHISI_Scaffold_Assembly.</title>
        <authorList>
            <person name="Stuart O.P."/>
            <person name="Cleave R."/>
            <person name="Magrath M.J.L."/>
            <person name="Mikheyev A.S."/>
        </authorList>
    </citation>
    <scope>NUCLEOTIDE SEQUENCE [LARGE SCALE GENOMIC DNA]</scope>
    <source>
        <strain evidence="1">Daus_M_001</strain>
        <tissue evidence="1">Leg muscle</tissue>
    </source>
</reference>
<proteinExistence type="predicted"/>
<keyword evidence="2" id="KW-1185">Reference proteome</keyword>
<gene>
    <name evidence="1" type="ORF">PR048_023714</name>
</gene>
<organism evidence="1 2">
    <name type="scientific">Dryococelus australis</name>
    <dbReference type="NCBI Taxonomy" id="614101"/>
    <lineage>
        <taxon>Eukaryota</taxon>
        <taxon>Metazoa</taxon>
        <taxon>Ecdysozoa</taxon>
        <taxon>Arthropoda</taxon>
        <taxon>Hexapoda</taxon>
        <taxon>Insecta</taxon>
        <taxon>Pterygota</taxon>
        <taxon>Neoptera</taxon>
        <taxon>Polyneoptera</taxon>
        <taxon>Phasmatodea</taxon>
        <taxon>Verophasmatodea</taxon>
        <taxon>Anareolatae</taxon>
        <taxon>Phasmatidae</taxon>
        <taxon>Eurycanthinae</taxon>
        <taxon>Dryococelus</taxon>
    </lineage>
</organism>
<dbReference type="Proteomes" id="UP001159363">
    <property type="component" value="Chromosome 8"/>
</dbReference>
<name>A0ABQ9GUY7_9NEOP</name>
<dbReference type="PANTHER" id="PTHR45749">
    <property type="match status" value="1"/>
</dbReference>
<evidence type="ECO:0008006" key="3">
    <source>
        <dbReference type="Google" id="ProtNLM"/>
    </source>
</evidence>
<protein>
    <recommendedName>
        <fullName evidence="3">TTF-type domain-containing protein</fullName>
    </recommendedName>
</protein>
<dbReference type="PANTHER" id="PTHR45749:SF21">
    <property type="entry name" value="DUF4371 DOMAIN-CONTAINING PROTEIN"/>
    <property type="match status" value="1"/>
</dbReference>
<dbReference type="EMBL" id="JARBHB010000009">
    <property type="protein sequence ID" value="KAJ8875813.1"/>
    <property type="molecule type" value="Genomic_DNA"/>
</dbReference>
<accession>A0ABQ9GUY7</accession>
<evidence type="ECO:0000313" key="1">
    <source>
        <dbReference type="EMBL" id="KAJ8875813.1"/>
    </source>
</evidence>
<evidence type="ECO:0000313" key="2">
    <source>
        <dbReference type="Proteomes" id="UP001159363"/>
    </source>
</evidence>
<comment type="caution">
    <text evidence="1">The sequence shown here is derived from an EMBL/GenBank/DDBJ whole genome shotgun (WGS) entry which is preliminary data.</text>
</comment>